<evidence type="ECO:0000313" key="2">
    <source>
        <dbReference type="Proteomes" id="UP000599009"/>
    </source>
</evidence>
<dbReference type="InterPro" id="IPR029063">
    <property type="entry name" value="SAM-dependent_MTases_sf"/>
</dbReference>
<accession>A0ABQ2EIA2</accession>
<organism evidence="1 2">
    <name type="scientific">Luteimonas terricola</name>
    <dbReference type="NCBI Taxonomy" id="645597"/>
    <lineage>
        <taxon>Bacteria</taxon>
        <taxon>Pseudomonadati</taxon>
        <taxon>Pseudomonadota</taxon>
        <taxon>Gammaproteobacteria</taxon>
        <taxon>Lysobacterales</taxon>
        <taxon>Lysobacteraceae</taxon>
        <taxon>Luteimonas</taxon>
    </lineage>
</organism>
<evidence type="ECO:0008006" key="3">
    <source>
        <dbReference type="Google" id="ProtNLM"/>
    </source>
</evidence>
<evidence type="ECO:0000313" key="1">
    <source>
        <dbReference type="EMBL" id="GGK13366.1"/>
    </source>
</evidence>
<dbReference type="Pfam" id="PF13489">
    <property type="entry name" value="Methyltransf_23"/>
    <property type="match status" value="1"/>
</dbReference>
<sequence>MSSDGFEWKSNPEHHQAQERMAHLDAYYAWALDMFGPRLDGPAVDAGAGIGHFSEILSHAVSPLLLLEGGQENLAVLGRRFAARDDVEVREVDLKDCRAEIAAFGAKSIFTLDVLEHLPDDVAVLSQFREALPPGGKVYIKVPALSWLYGPVDEASGHFRRYSTRSLRSSVEAAGLRVLSCRYMNLAGVPPYFLKSRILKRSENFSRTFSIKQIQRIRKAIPFLRMLDRVTGPPLGLSVICIAQRD</sequence>
<dbReference type="SUPFAM" id="SSF53335">
    <property type="entry name" value="S-adenosyl-L-methionine-dependent methyltransferases"/>
    <property type="match status" value="1"/>
</dbReference>
<protein>
    <recommendedName>
        <fullName evidence="3">Class I SAM-dependent methyltransferase</fullName>
    </recommendedName>
</protein>
<gene>
    <name evidence="1" type="ORF">GCM10011394_23250</name>
</gene>
<dbReference type="RefSeq" id="WP_132986695.1">
    <property type="nucleotide sequence ID" value="NZ_BMME01000001.1"/>
</dbReference>
<dbReference type="CDD" id="cd02440">
    <property type="entry name" value="AdoMet_MTases"/>
    <property type="match status" value="1"/>
</dbReference>
<reference evidence="2" key="1">
    <citation type="journal article" date="2019" name="Int. J. Syst. Evol. Microbiol.">
        <title>The Global Catalogue of Microorganisms (GCM) 10K type strain sequencing project: providing services to taxonomists for standard genome sequencing and annotation.</title>
        <authorList>
            <consortium name="The Broad Institute Genomics Platform"/>
            <consortium name="The Broad Institute Genome Sequencing Center for Infectious Disease"/>
            <person name="Wu L."/>
            <person name="Ma J."/>
        </authorList>
    </citation>
    <scope>NUCLEOTIDE SEQUENCE [LARGE SCALE GENOMIC DNA]</scope>
    <source>
        <strain evidence="2">CGMCC 1.8985</strain>
    </source>
</reference>
<dbReference type="EMBL" id="BMME01000001">
    <property type="protein sequence ID" value="GGK13366.1"/>
    <property type="molecule type" value="Genomic_DNA"/>
</dbReference>
<proteinExistence type="predicted"/>
<dbReference type="Proteomes" id="UP000599009">
    <property type="component" value="Unassembled WGS sequence"/>
</dbReference>
<name>A0ABQ2EIA2_9GAMM</name>
<dbReference type="Gene3D" id="3.40.50.150">
    <property type="entry name" value="Vaccinia Virus protein VP39"/>
    <property type="match status" value="1"/>
</dbReference>
<comment type="caution">
    <text evidence="1">The sequence shown here is derived from an EMBL/GenBank/DDBJ whole genome shotgun (WGS) entry which is preliminary data.</text>
</comment>
<keyword evidence="2" id="KW-1185">Reference proteome</keyword>